<reference evidence="2" key="2">
    <citation type="submission" date="2021-01" db="UniProtKB">
        <authorList>
            <consortium name="EnsemblPlants"/>
        </authorList>
    </citation>
    <scope>IDENTIFICATION</scope>
</reference>
<name>A0A7N2LPN1_QUELO</name>
<reference evidence="2 3" key="1">
    <citation type="journal article" date="2016" name="G3 (Bethesda)">
        <title>First Draft Assembly and Annotation of the Genome of a California Endemic Oak Quercus lobata Nee (Fagaceae).</title>
        <authorList>
            <person name="Sork V.L."/>
            <person name="Fitz-Gibbon S.T."/>
            <person name="Puiu D."/>
            <person name="Crepeau M."/>
            <person name="Gugger P.F."/>
            <person name="Sherman R."/>
            <person name="Stevens K."/>
            <person name="Langley C.H."/>
            <person name="Pellegrini M."/>
            <person name="Salzberg S.L."/>
        </authorList>
    </citation>
    <scope>NUCLEOTIDE SEQUENCE [LARGE SCALE GENOMIC DNA]</scope>
    <source>
        <strain evidence="2 3">cv. SW786</strain>
    </source>
</reference>
<dbReference type="InterPro" id="IPR045023">
    <property type="entry name" value="FATA/B"/>
</dbReference>
<dbReference type="PANTHER" id="PTHR31727">
    <property type="entry name" value="OLEOYL-ACYL CARRIER PROTEIN THIOESTERASE 1, CHLOROPLASTIC"/>
    <property type="match status" value="1"/>
</dbReference>
<evidence type="ECO:0000259" key="1">
    <source>
        <dbReference type="Pfam" id="PF20791"/>
    </source>
</evidence>
<dbReference type="Pfam" id="PF20791">
    <property type="entry name" value="Acyl-ACP_TE_C"/>
    <property type="match status" value="1"/>
</dbReference>
<dbReference type="AlphaFoldDB" id="A0A7N2LPN1"/>
<organism evidence="2 3">
    <name type="scientific">Quercus lobata</name>
    <name type="common">Valley oak</name>
    <dbReference type="NCBI Taxonomy" id="97700"/>
    <lineage>
        <taxon>Eukaryota</taxon>
        <taxon>Viridiplantae</taxon>
        <taxon>Streptophyta</taxon>
        <taxon>Embryophyta</taxon>
        <taxon>Tracheophyta</taxon>
        <taxon>Spermatophyta</taxon>
        <taxon>Magnoliopsida</taxon>
        <taxon>eudicotyledons</taxon>
        <taxon>Gunneridae</taxon>
        <taxon>Pentapetalae</taxon>
        <taxon>rosids</taxon>
        <taxon>fabids</taxon>
        <taxon>Fagales</taxon>
        <taxon>Fagaceae</taxon>
        <taxon>Quercus</taxon>
    </lineage>
</organism>
<dbReference type="Gene3D" id="3.10.129.10">
    <property type="entry name" value="Hotdog Thioesterase"/>
    <property type="match status" value="1"/>
</dbReference>
<dbReference type="GO" id="GO:0000036">
    <property type="term" value="F:acyl carrier activity"/>
    <property type="evidence" value="ECO:0007669"/>
    <property type="project" value="TreeGrafter"/>
</dbReference>
<evidence type="ECO:0000313" key="2">
    <source>
        <dbReference type="EnsemblPlants" id="QL05p025399:mrna"/>
    </source>
</evidence>
<dbReference type="PANTHER" id="PTHR31727:SF2">
    <property type="entry name" value="PALMITOYL-ACYL CARRIER PROTEIN THIOESTERASE, CHLOROPLASTIC"/>
    <property type="match status" value="1"/>
</dbReference>
<dbReference type="SUPFAM" id="SSF54637">
    <property type="entry name" value="Thioesterase/thiol ester dehydrase-isomerase"/>
    <property type="match status" value="1"/>
</dbReference>
<feature type="domain" description="Acyl-ACP thioesterase-like C-terminal" evidence="1">
    <location>
        <begin position="79"/>
        <end position="112"/>
    </location>
</feature>
<dbReference type="EnsemblPlants" id="QL05p025399:mrna">
    <property type="protein sequence ID" value="QL05p025399:mrna"/>
    <property type="gene ID" value="QL05p025399"/>
</dbReference>
<protein>
    <recommendedName>
        <fullName evidence="1">Acyl-ACP thioesterase-like C-terminal domain-containing protein</fullName>
    </recommendedName>
</protein>
<dbReference type="InParanoid" id="A0A7N2LPN1"/>
<dbReference type="Proteomes" id="UP000594261">
    <property type="component" value="Chromosome 5"/>
</dbReference>
<evidence type="ECO:0000313" key="3">
    <source>
        <dbReference type="Proteomes" id="UP000594261"/>
    </source>
</evidence>
<dbReference type="InterPro" id="IPR029069">
    <property type="entry name" value="HotDog_dom_sf"/>
</dbReference>
<dbReference type="Gramene" id="QL05p025399:mrna">
    <property type="protein sequence ID" value="QL05p025399:mrna"/>
    <property type="gene ID" value="QL05p025399"/>
</dbReference>
<dbReference type="InterPro" id="IPR049427">
    <property type="entry name" value="Acyl-ACP_TE_C"/>
</dbReference>
<keyword evidence="3" id="KW-1185">Reference proteome</keyword>
<sequence length="128" mass="14427">MNCSSSGKTLKCDWIVRGYNSGETLVRATSLYMMINKKTIKSSFVKEVWAEIEPHGMNCDAIINVDKKKLLQFDVDTADNVRTGLAPLWNDLDINQHVNLVKYISWILEVGTTAVHIHFSSCFFVLGS</sequence>
<dbReference type="EMBL" id="LRBV02000005">
    <property type="status" value="NOT_ANNOTATED_CDS"/>
    <property type="molecule type" value="Genomic_DNA"/>
</dbReference>
<accession>A0A7N2LPN1</accession>
<dbReference type="GO" id="GO:0016297">
    <property type="term" value="F:fatty acyl-[ACP] hydrolase activity"/>
    <property type="evidence" value="ECO:0007669"/>
    <property type="project" value="InterPro"/>
</dbReference>
<proteinExistence type="predicted"/>